<protein>
    <submittedName>
        <fullName evidence="1">Uncharacterized protein</fullName>
    </submittedName>
</protein>
<name>M5TY32_9BACT</name>
<gene>
    <name evidence="1" type="ORF">RSSM_04441</name>
</gene>
<proteinExistence type="predicted"/>
<evidence type="ECO:0000313" key="1">
    <source>
        <dbReference type="EMBL" id="EMI54127.1"/>
    </source>
</evidence>
<evidence type="ECO:0000313" key="2">
    <source>
        <dbReference type="Proteomes" id="UP000011885"/>
    </source>
</evidence>
<dbReference type="Proteomes" id="UP000011885">
    <property type="component" value="Unassembled WGS sequence"/>
</dbReference>
<keyword evidence="2" id="KW-1185">Reference proteome</keyword>
<accession>M5TY32</accession>
<dbReference type="EMBL" id="ANOH01000299">
    <property type="protein sequence ID" value="EMI54127.1"/>
    <property type="molecule type" value="Genomic_DNA"/>
</dbReference>
<dbReference type="AlphaFoldDB" id="M5TY32"/>
<reference evidence="1 2" key="1">
    <citation type="journal article" date="2013" name="Mar. Genomics">
        <title>Expression of sulfatases in Rhodopirellula baltica and the diversity of sulfatases in the genus Rhodopirellula.</title>
        <authorList>
            <person name="Wegner C.E."/>
            <person name="Richter-Heitmann T."/>
            <person name="Klindworth A."/>
            <person name="Klockow C."/>
            <person name="Richter M."/>
            <person name="Achstetter T."/>
            <person name="Glockner F.O."/>
            <person name="Harder J."/>
        </authorList>
    </citation>
    <scope>NUCLEOTIDE SEQUENCE [LARGE SCALE GENOMIC DNA]</scope>
    <source>
        <strain evidence="1 2">SM41</strain>
    </source>
</reference>
<sequence length="60" mass="6613">MLLRVGITATTDASILVQRLIHQVSPIHQVSTTIMCAATITSMIARVKTRRSSRSTMRTT</sequence>
<organism evidence="1 2">
    <name type="scientific">Rhodopirellula sallentina SM41</name>
    <dbReference type="NCBI Taxonomy" id="1263870"/>
    <lineage>
        <taxon>Bacteria</taxon>
        <taxon>Pseudomonadati</taxon>
        <taxon>Planctomycetota</taxon>
        <taxon>Planctomycetia</taxon>
        <taxon>Pirellulales</taxon>
        <taxon>Pirellulaceae</taxon>
        <taxon>Rhodopirellula</taxon>
    </lineage>
</organism>
<comment type="caution">
    <text evidence="1">The sequence shown here is derived from an EMBL/GenBank/DDBJ whole genome shotgun (WGS) entry which is preliminary data.</text>
</comment>